<dbReference type="EMBL" id="KN819378">
    <property type="protein sequence ID" value="KIJ11532.1"/>
    <property type="molecule type" value="Genomic_DNA"/>
</dbReference>
<dbReference type="GO" id="GO:0020037">
    <property type="term" value="F:heme binding"/>
    <property type="evidence" value="ECO:0007669"/>
    <property type="project" value="InterPro"/>
</dbReference>
<evidence type="ECO:0000256" key="7">
    <source>
        <dbReference type="ARBA" id="ARBA00023004"/>
    </source>
</evidence>
<dbReference type="GO" id="GO:0016705">
    <property type="term" value="F:oxidoreductase activity, acting on paired donors, with incorporation or reduction of molecular oxygen"/>
    <property type="evidence" value="ECO:0007669"/>
    <property type="project" value="InterPro"/>
</dbReference>
<dbReference type="OrthoDB" id="2789670at2759"/>
<sequence length="505" mass="56786">MSFDRLSTPQCVAGVAAVTSAVAVLYNKYQAAPPTKDGRPLPPGPPARWFWENAFPTSNIPRTLTDWVADYGPVMSLRQGSQVIIIIGCVDAATEIMEKEGGVLVDRPRSIAYGEIVSGGMRMLMIGSGERFRRLRKAIHTYLQPKAAETYQEIQRDAARDVILDILNDPKRYIKHAQRYAASVILRLTYGKSTPTSSDDPEVLRIQQVLRNLQATLRPGAYLVDRIPFLKHVPGYTRVLKMYHEFELSLFRDQLGRVRDDMSRNEAGASFGRALLENIQEHQLSNDEMAYLAGSLFVAGSDTTAVGITTLMLAAACHPEAQARVQEEIDTVIGKDRVPTFEDWDQLPQLHAFISEALRWRPIIPLGFAHRATKDIVWRGQCIPAGATVYGCHWAISRDSIAFPDAETFDPQRWLDPTGQLRTDMRFFTYGFGRRVCPGLDVANRSLYINCALLLWSFRIMKRSDAPIDVSVFTDAIISLSLPFEAVFVPRMEETKLREMMQQGM</sequence>
<reference evidence="11" key="2">
    <citation type="submission" date="2015-01" db="EMBL/GenBank/DDBJ databases">
        <title>Evolutionary Origins and Diversification of the Mycorrhizal Mutualists.</title>
        <authorList>
            <consortium name="DOE Joint Genome Institute"/>
            <consortium name="Mycorrhizal Genomics Consortium"/>
            <person name="Kohler A."/>
            <person name="Kuo A."/>
            <person name="Nagy L.G."/>
            <person name="Floudas D."/>
            <person name="Copeland A."/>
            <person name="Barry K.W."/>
            <person name="Cichocki N."/>
            <person name="Veneault-Fourrey C."/>
            <person name="LaButti K."/>
            <person name="Lindquist E.A."/>
            <person name="Lipzen A."/>
            <person name="Lundell T."/>
            <person name="Morin E."/>
            <person name="Murat C."/>
            <person name="Riley R."/>
            <person name="Ohm R."/>
            <person name="Sun H."/>
            <person name="Tunlid A."/>
            <person name="Henrissat B."/>
            <person name="Grigoriev I.V."/>
            <person name="Hibbett D.S."/>
            <person name="Martin F."/>
        </authorList>
    </citation>
    <scope>NUCLEOTIDE SEQUENCE [LARGE SCALE GENOMIC DNA]</scope>
    <source>
        <strain evidence="11">ATCC 200175</strain>
    </source>
</reference>
<dbReference type="HOGENOM" id="CLU_001570_2_1_1"/>
<evidence type="ECO:0000313" key="11">
    <source>
        <dbReference type="Proteomes" id="UP000053647"/>
    </source>
</evidence>
<accession>A0A0C9TUU5</accession>
<evidence type="ECO:0000256" key="2">
    <source>
        <dbReference type="ARBA" id="ARBA00005179"/>
    </source>
</evidence>
<dbReference type="CDD" id="cd11065">
    <property type="entry name" value="CYP64-like"/>
    <property type="match status" value="1"/>
</dbReference>
<keyword evidence="4 9" id="KW-0349">Heme</keyword>
<proteinExistence type="inferred from homology"/>
<reference evidence="10 11" key="1">
    <citation type="submission" date="2014-06" db="EMBL/GenBank/DDBJ databases">
        <authorList>
            <consortium name="DOE Joint Genome Institute"/>
            <person name="Kuo A."/>
            <person name="Kohler A."/>
            <person name="Nagy L.G."/>
            <person name="Floudas D."/>
            <person name="Copeland A."/>
            <person name="Barry K.W."/>
            <person name="Cichocki N."/>
            <person name="Veneault-Fourrey C."/>
            <person name="LaButti K."/>
            <person name="Lindquist E.A."/>
            <person name="Lipzen A."/>
            <person name="Lundell T."/>
            <person name="Morin E."/>
            <person name="Murat C."/>
            <person name="Sun H."/>
            <person name="Tunlid A."/>
            <person name="Henrissat B."/>
            <person name="Grigoriev I.V."/>
            <person name="Hibbett D.S."/>
            <person name="Martin F."/>
            <person name="Nordberg H.P."/>
            <person name="Cantor M.N."/>
            <person name="Hua S.X."/>
        </authorList>
    </citation>
    <scope>NUCLEOTIDE SEQUENCE [LARGE SCALE GENOMIC DNA]</scope>
    <source>
        <strain evidence="10 11">ATCC 200175</strain>
    </source>
</reference>
<gene>
    <name evidence="10" type="ORF">PAXINDRAFT_84362</name>
</gene>
<dbReference type="PANTHER" id="PTHR46300:SF1">
    <property type="entry name" value="P450, PUTATIVE (EUROFUNG)-RELATED"/>
    <property type="match status" value="1"/>
</dbReference>
<keyword evidence="7 9" id="KW-0408">Iron</keyword>
<feature type="binding site" description="axial binding residue" evidence="9">
    <location>
        <position position="437"/>
    </location>
    <ligand>
        <name>heme</name>
        <dbReference type="ChEBI" id="CHEBI:30413"/>
    </ligand>
    <ligandPart>
        <name>Fe</name>
        <dbReference type="ChEBI" id="CHEBI:18248"/>
    </ligandPart>
</feature>
<evidence type="ECO:0000256" key="9">
    <source>
        <dbReference type="PIRSR" id="PIRSR602401-1"/>
    </source>
</evidence>
<dbReference type="PRINTS" id="PR00463">
    <property type="entry name" value="EP450I"/>
</dbReference>
<dbReference type="Proteomes" id="UP000053647">
    <property type="component" value="Unassembled WGS sequence"/>
</dbReference>
<evidence type="ECO:0000256" key="8">
    <source>
        <dbReference type="ARBA" id="ARBA00023033"/>
    </source>
</evidence>
<dbReference type="PRINTS" id="PR00385">
    <property type="entry name" value="P450"/>
</dbReference>
<comment type="similarity">
    <text evidence="3">Belongs to the cytochrome P450 family.</text>
</comment>
<evidence type="ECO:0000256" key="1">
    <source>
        <dbReference type="ARBA" id="ARBA00001971"/>
    </source>
</evidence>
<evidence type="ECO:0000256" key="5">
    <source>
        <dbReference type="ARBA" id="ARBA00022723"/>
    </source>
</evidence>
<protein>
    <recommendedName>
        <fullName evidence="12">Cytochrome P450</fullName>
    </recommendedName>
</protein>
<dbReference type="InterPro" id="IPR001128">
    <property type="entry name" value="Cyt_P450"/>
</dbReference>
<keyword evidence="11" id="KW-1185">Reference proteome</keyword>
<keyword evidence="5 9" id="KW-0479">Metal-binding</keyword>
<dbReference type="SUPFAM" id="SSF48264">
    <property type="entry name" value="Cytochrome P450"/>
    <property type="match status" value="1"/>
</dbReference>
<evidence type="ECO:0000256" key="3">
    <source>
        <dbReference type="ARBA" id="ARBA00010617"/>
    </source>
</evidence>
<comment type="pathway">
    <text evidence="2">Secondary metabolite biosynthesis.</text>
</comment>
<dbReference type="InterPro" id="IPR002401">
    <property type="entry name" value="Cyt_P450_E_grp-I"/>
</dbReference>
<evidence type="ECO:0008006" key="12">
    <source>
        <dbReference type="Google" id="ProtNLM"/>
    </source>
</evidence>
<evidence type="ECO:0000256" key="6">
    <source>
        <dbReference type="ARBA" id="ARBA00023002"/>
    </source>
</evidence>
<dbReference type="PANTHER" id="PTHR46300">
    <property type="entry name" value="P450, PUTATIVE (EUROFUNG)-RELATED-RELATED"/>
    <property type="match status" value="1"/>
</dbReference>
<keyword evidence="8" id="KW-0503">Monooxygenase</keyword>
<dbReference type="InterPro" id="IPR036396">
    <property type="entry name" value="Cyt_P450_sf"/>
</dbReference>
<evidence type="ECO:0000256" key="4">
    <source>
        <dbReference type="ARBA" id="ARBA00022617"/>
    </source>
</evidence>
<evidence type="ECO:0000313" key="10">
    <source>
        <dbReference type="EMBL" id="KIJ11532.1"/>
    </source>
</evidence>
<dbReference type="AlphaFoldDB" id="A0A0C9TUU5"/>
<dbReference type="GO" id="GO:0004497">
    <property type="term" value="F:monooxygenase activity"/>
    <property type="evidence" value="ECO:0007669"/>
    <property type="project" value="UniProtKB-KW"/>
</dbReference>
<comment type="cofactor">
    <cofactor evidence="1 9">
        <name>heme</name>
        <dbReference type="ChEBI" id="CHEBI:30413"/>
    </cofactor>
</comment>
<dbReference type="Gene3D" id="1.10.630.10">
    <property type="entry name" value="Cytochrome P450"/>
    <property type="match status" value="1"/>
</dbReference>
<dbReference type="InterPro" id="IPR050364">
    <property type="entry name" value="Cytochrome_P450_fung"/>
</dbReference>
<keyword evidence="6" id="KW-0560">Oxidoreductase</keyword>
<organism evidence="10 11">
    <name type="scientific">Paxillus involutus ATCC 200175</name>
    <dbReference type="NCBI Taxonomy" id="664439"/>
    <lineage>
        <taxon>Eukaryota</taxon>
        <taxon>Fungi</taxon>
        <taxon>Dikarya</taxon>
        <taxon>Basidiomycota</taxon>
        <taxon>Agaricomycotina</taxon>
        <taxon>Agaricomycetes</taxon>
        <taxon>Agaricomycetidae</taxon>
        <taxon>Boletales</taxon>
        <taxon>Paxilineae</taxon>
        <taxon>Paxillaceae</taxon>
        <taxon>Paxillus</taxon>
    </lineage>
</organism>
<name>A0A0C9TUU5_PAXIN</name>
<dbReference type="Pfam" id="PF00067">
    <property type="entry name" value="p450"/>
    <property type="match status" value="1"/>
</dbReference>
<dbReference type="GO" id="GO:0005506">
    <property type="term" value="F:iron ion binding"/>
    <property type="evidence" value="ECO:0007669"/>
    <property type="project" value="InterPro"/>
</dbReference>